<dbReference type="Proteomes" id="UP000070720">
    <property type="component" value="Chromosome 1"/>
</dbReference>
<protein>
    <submittedName>
        <fullName evidence="1">Chromosome 1, complete genome</fullName>
    </submittedName>
</protein>
<sequence length="337" mass="38650">MSLPQTDLESTKDFRYECAKRIQAQIRLPPMYKDFRLQAVHIAITLLVPVESLVDGGFLDSNQGSMHLHDNLNIVASLVRHYFVMLYKDISNPNDYCDQVEKYACAYRNKYRCIVTGESPSWASHIIPFSWNKNEANVYETSLVMGACQAFFTDEICNDLYGLLSNSDDFCSSDKQWNLINISESVAAAWSCSSLGLKCLSIKPNDSWCPDTQESRNDSIDEEWEVEVEFQWLYRRFRKPNEEMDGITDENNMEHMAEAQIHHERMGCPPFMDASGIATGHKGCKPMLSGHTFTITMLEKDARKYKITLDLRWFIISAAAMSCAAWYPELLPPPLEW</sequence>
<reference evidence="2 3" key="2">
    <citation type="journal article" date="2010" name="Nature">
        <title>Comparative genomics reveals mobile pathogenicity chromosomes in Fusarium.</title>
        <authorList>
            <person name="Ma L.J."/>
            <person name="van der Does H.C."/>
            <person name="Borkovich K.A."/>
            <person name="Coleman J.J."/>
            <person name="Daboussi M.J."/>
            <person name="Di Pietro A."/>
            <person name="Dufresne M."/>
            <person name="Freitag M."/>
            <person name="Grabherr M."/>
            <person name="Henrissat B."/>
            <person name="Houterman P.M."/>
            <person name="Kang S."/>
            <person name="Shim W.B."/>
            <person name="Woloshuk C."/>
            <person name="Xie X."/>
            <person name="Xu J.R."/>
            <person name="Antoniw J."/>
            <person name="Baker S.E."/>
            <person name="Bluhm B.H."/>
            <person name="Breakspear A."/>
            <person name="Brown D.W."/>
            <person name="Butchko R.A."/>
            <person name="Chapman S."/>
            <person name="Coulson R."/>
            <person name="Coutinho P.M."/>
            <person name="Danchin E.G."/>
            <person name="Diener A."/>
            <person name="Gale L.R."/>
            <person name="Gardiner D.M."/>
            <person name="Goff S."/>
            <person name="Hammond-Kosack K.E."/>
            <person name="Hilburn K."/>
            <person name="Hua-Van A."/>
            <person name="Jonkers W."/>
            <person name="Kazan K."/>
            <person name="Kodira C.D."/>
            <person name="Koehrsen M."/>
            <person name="Kumar L."/>
            <person name="Lee Y.H."/>
            <person name="Li L."/>
            <person name="Manners J.M."/>
            <person name="Miranda-Saavedra D."/>
            <person name="Mukherjee M."/>
            <person name="Park G."/>
            <person name="Park J."/>
            <person name="Park S.Y."/>
            <person name="Proctor R.H."/>
            <person name="Regev A."/>
            <person name="Ruiz-Roldan M.C."/>
            <person name="Sain D."/>
            <person name="Sakthikumar S."/>
            <person name="Sykes S."/>
            <person name="Schwartz D.C."/>
            <person name="Turgeon B.G."/>
            <person name="Wapinski I."/>
            <person name="Yoder O."/>
            <person name="Young S."/>
            <person name="Zeng Q."/>
            <person name="Zhou S."/>
            <person name="Galagan J."/>
            <person name="Cuomo C.A."/>
            <person name="Kistler H.C."/>
            <person name="Rep M."/>
        </authorList>
    </citation>
    <scope>GENOME REANNOTATION</scope>
    <source>
        <strain evidence="3">ATCC MYA-4620 / CBS 123657 / FGSC 9075 / NRRL 31084 / PH-1</strain>
        <strain evidence="2">PH-1 / ATCC MYA-4620 / FGSC 9075 / NRRL 31084</strain>
    </source>
</reference>
<evidence type="ECO:0000313" key="2">
    <source>
        <dbReference type="EnsemblFungi" id="CEF75878"/>
    </source>
</evidence>
<reference evidence="2 3" key="1">
    <citation type="journal article" date="2007" name="Science">
        <title>The Fusarium graminearum genome reveals a link between localized polymorphism and pathogen specialization.</title>
        <authorList>
            <person name="Cuomo C.A."/>
            <person name="Gueldener U."/>
            <person name="Xu J.-R."/>
            <person name="Trail F."/>
            <person name="Turgeon B.G."/>
            <person name="Di Pietro A."/>
            <person name="Walton J.D."/>
            <person name="Ma L.-J."/>
            <person name="Baker S.E."/>
            <person name="Rep M."/>
            <person name="Adam G."/>
            <person name="Antoniw J."/>
            <person name="Baldwin T."/>
            <person name="Calvo S.E."/>
            <person name="Chang Y.-L."/>
            <person name="DeCaprio D."/>
            <person name="Gale L.R."/>
            <person name="Gnerre S."/>
            <person name="Goswami R.S."/>
            <person name="Hammond-Kosack K."/>
            <person name="Harris L.J."/>
            <person name="Hilburn K."/>
            <person name="Kennell J.C."/>
            <person name="Kroken S."/>
            <person name="Magnuson J.K."/>
            <person name="Mannhaupt G."/>
            <person name="Mauceli E.W."/>
            <person name="Mewes H.-W."/>
            <person name="Mitterbauer R."/>
            <person name="Muehlbauer G."/>
            <person name="Muensterkoetter M."/>
            <person name="Nelson D."/>
            <person name="O'Donnell K."/>
            <person name="Ouellet T."/>
            <person name="Qi W."/>
            <person name="Quesneville H."/>
            <person name="Roncero M.I.G."/>
            <person name="Seong K.-Y."/>
            <person name="Tetko I.V."/>
            <person name="Urban M."/>
            <person name="Waalwijk C."/>
            <person name="Ward T.J."/>
            <person name="Yao J."/>
            <person name="Birren B.W."/>
            <person name="Kistler H.C."/>
        </authorList>
    </citation>
    <scope>NUCLEOTIDE SEQUENCE [LARGE SCALE GENOMIC DNA]</scope>
    <source>
        <strain evidence="3">ATCC MYA-4620 / CBS 123657 / FGSC 9075 / NRRL 31084 / PH-1</strain>
        <strain evidence="2">PH-1 / ATCC MYA-4620 / FGSC 9075 / NRRL 31084</strain>
    </source>
</reference>
<gene>
    <name evidence="2" type="primary">FG10456.1</name>
    <name evidence="1" type="ORF">FGRAMPH1_01T08149</name>
</gene>
<evidence type="ECO:0000313" key="1">
    <source>
        <dbReference type="EMBL" id="CEF75878.1"/>
    </source>
</evidence>
<dbReference type="EMBL" id="HG970332">
    <property type="protein sequence ID" value="CEF75878.1"/>
    <property type="molecule type" value="Genomic_DNA"/>
</dbReference>
<keyword evidence="3" id="KW-1185">Reference proteome</keyword>
<reference evidence="1 3" key="3">
    <citation type="journal article" date="2015" name="BMC Genomics">
        <title>The completed genome sequence of the pathogenic ascomycete fungus Fusarium graminearum.</title>
        <authorList>
            <person name="King R."/>
            <person name="Urban M."/>
            <person name="Hammond-Kosack M.C."/>
            <person name="Hassani-Pak K."/>
            <person name="Hammond-Kosack K.E."/>
        </authorList>
    </citation>
    <scope>NUCLEOTIDE SEQUENCE [LARGE SCALE GENOMIC DNA]</scope>
    <source>
        <strain evidence="3">ATCC MYA-4620 / CBS 123657 / FGSC 9075 / NRRL 31084 / PH-1</strain>
        <strain evidence="1">PH-1</strain>
    </source>
</reference>
<evidence type="ECO:0000313" key="3">
    <source>
        <dbReference type="Proteomes" id="UP000070720"/>
    </source>
</evidence>
<name>A0A098DA94_GIBZE</name>
<accession>A0A098DA94</accession>
<reference evidence="2" key="4">
    <citation type="submission" date="2017-01" db="UniProtKB">
        <authorList>
            <consortium name="EnsemblFungi"/>
        </authorList>
    </citation>
    <scope>IDENTIFICATION</scope>
    <source>
        <strain evidence="2">PH-1 / ATCC MYA-4620 / FGSC 9075 / NRRL 31084</strain>
    </source>
</reference>
<dbReference type="InParanoid" id="A0A098DA94"/>
<accession>A0A0E0RXA3</accession>
<proteinExistence type="predicted"/>
<dbReference type="AlphaFoldDB" id="A0A098DA94"/>
<dbReference type="VEuPathDB" id="FungiDB:FGRAMPH1_01G08149"/>
<dbReference type="EnsemblFungi" id="CEF75878">
    <property type="protein sequence ID" value="CEF75878"/>
    <property type="gene ID" value="FGRRES_10456_M"/>
</dbReference>
<organism evidence="1 3">
    <name type="scientific">Gibberella zeae (strain ATCC MYA-4620 / CBS 123657 / FGSC 9075 / NRRL 31084 / PH-1)</name>
    <name type="common">Wheat head blight fungus</name>
    <name type="synonym">Fusarium graminearum</name>
    <dbReference type="NCBI Taxonomy" id="229533"/>
    <lineage>
        <taxon>Eukaryota</taxon>
        <taxon>Fungi</taxon>
        <taxon>Dikarya</taxon>
        <taxon>Ascomycota</taxon>
        <taxon>Pezizomycotina</taxon>
        <taxon>Sordariomycetes</taxon>
        <taxon>Hypocreomycetidae</taxon>
        <taxon>Hypocreales</taxon>
        <taxon>Nectriaceae</taxon>
        <taxon>Fusarium</taxon>
    </lineage>
</organism>